<reference evidence="1" key="2">
    <citation type="book" date="2010" name="PROCEEDINGS OF 13TH INTERNATIONAL CONFERENCE ON HARMFUL ALGAE" publisher="International Society For The Study of Harmful Algae" city="Hong Kong, China">
        <title>Dinoflagellate meta-transcriptomics enabled by spliced leader.</title>
        <editorList>
            <person name="Unknown A."/>
        </editorList>
        <authorList>
            <person name="Lin S."/>
            <person name="Zhang H."/>
        </authorList>
    </citation>
    <scope>NUCLEOTIDE SEQUENCE</scope>
</reference>
<protein>
    <submittedName>
        <fullName evidence="1">Major basic nuclear protein</fullName>
    </submittedName>
</protein>
<organism evidence="1">
    <name type="scientific">Karlodinium veneficum</name>
    <name type="common">Dinoflagellate</name>
    <name type="synonym">Karlodinium micrum</name>
    <dbReference type="NCBI Taxonomy" id="407301"/>
    <lineage>
        <taxon>Eukaryota</taxon>
        <taxon>Sar</taxon>
        <taxon>Alveolata</taxon>
        <taxon>Dinophyceae</taxon>
        <taxon>Gymnodiniales</taxon>
        <taxon>Kareniaceae</taxon>
        <taxon>Karlodinium</taxon>
    </lineage>
</organism>
<dbReference type="InterPro" id="IPR000119">
    <property type="entry name" value="Hist_DNA-bd"/>
</dbReference>
<reference evidence="1" key="1">
    <citation type="submission" date="2001-12" db="EMBL/GenBank/DDBJ databases">
        <authorList>
            <person name="Zhang H."/>
            <person name="Lin S."/>
        </authorList>
    </citation>
    <scope>NUCLEOTIDE SEQUENCE</scope>
</reference>
<dbReference type="CDD" id="cd13834">
    <property type="entry name" value="HU_like"/>
    <property type="match status" value="1"/>
</dbReference>
<gene>
    <name evidence="1" type="primary">MBNP1</name>
</gene>
<dbReference type="Pfam" id="PF00216">
    <property type="entry name" value="Bac_DNA_binding"/>
    <property type="match status" value="1"/>
</dbReference>
<dbReference type="Gene3D" id="4.10.520.10">
    <property type="entry name" value="IHF-like DNA-binding proteins"/>
    <property type="match status" value="1"/>
</dbReference>
<evidence type="ECO:0000313" key="1">
    <source>
        <dbReference type="EMBL" id="AAL61528.1"/>
    </source>
</evidence>
<dbReference type="GO" id="GO:0003677">
    <property type="term" value="F:DNA binding"/>
    <property type="evidence" value="ECO:0007669"/>
    <property type="project" value="InterPro"/>
</dbReference>
<name>Q6YNE4_KARVE</name>
<dbReference type="EMBL" id="AY072047">
    <property type="protein sequence ID" value="AAL61528.1"/>
    <property type="molecule type" value="mRNA"/>
</dbReference>
<proteinExistence type="evidence at transcript level"/>
<sequence>MLPPMKSMKVGAKKAMTKGALAKALATEHGLKQKACSDMLNSLASIATKEVKKAGIFSIPGLCRIKTRTKPATKAGVRNVFGKDVKVKAKPARTIVKGYCAAALKKQI</sequence>
<dbReference type="AlphaFoldDB" id="Q6YNE4"/>
<dbReference type="GO" id="GO:0030527">
    <property type="term" value="F:structural constituent of chromatin"/>
    <property type="evidence" value="ECO:0007669"/>
    <property type="project" value="InterPro"/>
</dbReference>
<dbReference type="InterPro" id="IPR010992">
    <property type="entry name" value="IHF-like_DNA-bd_dom_sf"/>
</dbReference>
<dbReference type="SUPFAM" id="SSF47729">
    <property type="entry name" value="IHF-like DNA-binding proteins"/>
    <property type="match status" value="1"/>
</dbReference>
<accession>Q6YNE4</accession>